<keyword evidence="1" id="KW-1133">Transmembrane helix</keyword>
<feature type="domain" description="MgtC/SapB/SrpB/YhiD N-terminal" evidence="2">
    <location>
        <begin position="11"/>
        <end position="123"/>
    </location>
</feature>
<dbReference type="AlphaFoldDB" id="A0AAT9FS38"/>
<keyword evidence="1" id="KW-0472">Membrane</keyword>
<feature type="transmembrane region" description="Helical" evidence="1">
    <location>
        <begin position="297"/>
        <end position="315"/>
    </location>
</feature>
<evidence type="ECO:0000313" key="4">
    <source>
        <dbReference type="EMBL" id="BDS08743.1"/>
    </source>
</evidence>
<dbReference type="PANTHER" id="PTHR39084">
    <property type="entry name" value="MEMBRANE PROTEIN-RELATED"/>
    <property type="match status" value="1"/>
</dbReference>
<proteinExistence type="predicted"/>
<feature type="transmembrane region" description="Helical" evidence="1">
    <location>
        <begin position="194"/>
        <end position="212"/>
    </location>
</feature>
<dbReference type="KEGG" id="osu:NT6N_37830"/>
<feature type="transmembrane region" description="Helical" evidence="1">
    <location>
        <begin position="87"/>
        <end position="115"/>
    </location>
</feature>
<dbReference type="InterPro" id="IPR049177">
    <property type="entry name" value="MgtC_SapB_SrpB_YhiD_N"/>
</dbReference>
<feature type="transmembrane region" description="Helical" evidence="1">
    <location>
        <begin position="164"/>
        <end position="182"/>
    </location>
</feature>
<sequence>MSWSQLQPYFLALGLGLLLGLQREAIKGHRAGIRTFPLITLLGAASAALGGWQMAAALLATAGMLITSAMHPDRKDGAGFTTEIACLLAFVIGAMLNAGHDGVAILLTGCCMLLLQAKKPLHNFSERLSAEDLKAIAKLTLLALVILPLLPNESYGPYSAINPFKIWMMVVLIVGLSLMAYFVSKFIGAEKGTIAAGVLGGLISSTATTVSFSRRAKSEKNMPAGLVATVLMIASTIVFARVLFEIAVVSLDQWFELAYPLLAMMGWMAVISVILFIRTRNEKRTKSEHKPPSDLPAAVIFGLLYAVVLLGVAAANDHLGLQGVYMVAAVSGLTDMDAITLSSAQLVADDKIAVGTAWRSILIGGMANLVFKAAIAIILGPRSLIKPLCIAFSASLLGGIGILLLWP</sequence>
<dbReference type="PANTHER" id="PTHR39084:SF1">
    <property type="entry name" value="DUF4010 DOMAIN-CONTAINING PROTEIN"/>
    <property type="match status" value="1"/>
</dbReference>
<feature type="transmembrane region" description="Helical" evidence="1">
    <location>
        <begin position="387"/>
        <end position="406"/>
    </location>
</feature>
<dbReference type="EMBL" id="AP026866">
    <property type="protein sequence ID" value="BDS08743.1"/>
    <property type="molecule type" value="Genomic_DNA"/>
</dbReference>
<feature type="transmembrane region" description="Helical" evidence="1">
    <location>
        <begin position="224"/>
        <end position="251"/>
    </location>
</feature>
<evidence type="ECO:0000256" key="1">
    <source>
        <dbReference type="SAM" id="Phobius"/>
    </source>
</evidence>
<feature type="transmembrane region" description="Helical" evidence="1">
    <location>
        <begin position="257"/>
        <end position="277"/>
    </location>
</feature>
<name>A0AAT9FS38_9BACT</name>
<feature type="transmembrane region" description="Helical" evidence="1">
    <location>
        <begin position="41"/>
        <end position="66"/>
    </location>
</feature>
<reference evidence="4" key="1">
    <citation type="submission" date="2024-07" db="EMBL/GenBank/DDBJ databases">
        <title>Complete genome sequence of Verrucomicrobiaceae bacterium NT6N.</title>
        <authorList>
            <person name="Huang C."/>
            <person name="Takami H."/>
            <person name="Hamasaki K."/>
        </authorList>
    </citation>
    <scope>NUCLEOTIDE SEQUENCE</scope>
    <source>
        <strain evidence="4">NT6N</strain>
    </source>
</reference>
<organism evidence="4">
    <name type="scientific">Oceaniferula spumae</name>
    <dbReference type="NCBI Taxonomy" id="2979115"/>
    <lineage>
        <taxon>Bacteria</taxon>
        <taxon>Pseudomonadati</taxon>
        <taxon>Verrucomicrobiota</taxon>
        <taxon>Verrucomicrobiia</taxon>
        <taxon>Verrucomicrobiales</taxon>
        <taxon>Verrucomicrobiaceae</taxon>
        <taxon>Oceaniferula</taxon>
    </lineage>
</organism>
<keyword evidence="1" id="KW-0812">Transmembrane</keyword>
<feature type="domain" description="DUF4010" evidence="3">
    <location>
        <begin position="171"/>
        <end position="380"/>
    </location>
</feature>
<accession>A0AAT9FS38</accession>
<dbReference type="Pfam" id="PF02308">
    <property type="entry name" value="MgtC"/>
    <property type="match status" value="1"/>
</dbReference>
<protein>
    <recommendedName>
        <fullName evidence="5">DUF4010 domain-containing protein</fullName>
    </recommendedName>
</protein>
<evidence type="ECO:0000259" key="2">
    <source>
        <dbReference type="Pfam" id="PF02308"/>
    </source>
</evidence>
<feature type="transmembrane region" description="Helical" evidence="1">
    <location>
        <begin position="361"/>
        <end position="380"/>
    </location>
</feature>
<gene>
    <name evidence="4" type="ORF">NT6N_37830</name>
</gene>
<dbReference type="InterPro" id="IPR025105">
    <property type="entry name" value="DUF4010"/>
</dbReference>
<evidence type="ECO:0008006" key="5">
    <source>
        <dbReference type="Google" id="ProtNLM"/>
    </source>
</evidence>
<dbReference type="Pfam" id="PF13194">
    <property type="entry name" value="DUF4010"/>
    <property type="match status" value="1"/>
</dbReference>
<evidence type="ECO:0000259" key="3">
    <source>
        <dbReference type="Pfam" id="PF13194"/>
    </source>
</evidence>